<sequence length="106" mass="10890">MLSAAHFMMCEPTGVEPVKAILAMRLLMARASPASLPKPCTTLSTPGGSRSPINSISTVMPNGVCSAGLSTTQLPAARAGASFQAAIRIGKFHGMICPTTPSGSWM</sequence>
<evidence type="ECO:0000313" key="2">
    <source>
        <dbReference type="Proteomes" id="UP000381093"/>
    </source>
</evidence>
<accession>A0A5E7FUL1</accession>
<protein>
    <submittedName>
        <fullName evidence="1">Uncharacterized protein</fullName>
    </submittedName>
</protein>
<organism evidence="1 2">
    <name type="scientific">Pseudomonas fluorescens</name>
    <dbReference type="NCBI Taxonomy" id="294"/>
    <lineage>
        <taxon>Bacteria</taxon>
        <taxon>Pseudomonadati</taxon>
        <taxon>Pseudomonadota</taxon>
        <taxon>Gammaproteobacteria</taxon>
        <taxon>Pseudomonadales</taxon>
        <taxon>Pseudomonadaceae</taxon>
        <taxon>Pseudomonas</taxon>
    </lineage>
</organism>
<dbReference type="Proteomes" id="UP000381093">
    <property type="component" value="Unassembled WGS sequence"/>
</dbReference>
<reference evidence="1 2" key="1">
    <citation type="submission" date="2019-09" db="EMBL/GenBank/DDBJ databases">
        <authorList>
            <person name="Chandra G."/>
            <person name="Truman W A."/>
        </authorList>
    </citation>
    <scope>NUCLEOTIDE SEQUENCE [LARGE SCALE GENOMIC DNA]</scope>
    <source>
        <strain evidence="1">PS710</strain>
    </source>
</reference>
<dbReference type="AlphaFoldDB" id="A0A5E7FUL1"/>
<evidence type="ECO:0000313" key="1">
    <source>
        <dbReference type="EMBL" id="VVO43016.1"/>
    </source>
</evidence>
<gene>
    <name evidence="1" type="ORF">PS710_06135</name>
</gene>
<dbReference type="EMBL" id="CABVHW010000041">
    <property type="protein sequence ID" value="VVO43016.1"/>
    <property type="molecule type" value="Genomic_DNA"/>
</dbReference>
<name>A0A5E7FUL1_PSEFL</name>
<proteinExistence type="predicted"/>